<sequence>MASQEFTVLYTHQKMKKSKTWQDGILRIRTDQPRKAETPSVDKNGVKPGVLPPRHLSVGLKRKFTVCLNFKSYV</sequence>
<evidence type="ECO:0000313" key="3">
    <source>
        <dbReference type="Proteomes" id="UP000694567"/>
    </source>
</evidence>
<protein>
    <recommendedName>
        <fullName evidence="1">5'-3' DNA helicase ZGRF1-like N-terminal domain-containing protein</fullName>
    </recommendedName>
</protein>
<dbReference type="Proteomes" id="UP000694567">
    <property type="component" value="Unplaced"/>
</dbReference>
<reference evidence="2" key="2">
    <citation type="submission" date="2025-09" db="UniProtKB">
        <authorList>
            <consortium name="Ensembl"/>
        </authorList>
    </citation>
    <scope>IDENTIFICATION</scope>
</reference>
<accession>A0A8C0FAY0</accession>
<reference evidence="2" key="1">
    <citation type="submission" date="2025-08" db="UniProtKB">
        <authorList>
            <consortium name="Ensembl"/>
        </authorList>
    </citation>
    <scope>IDENTIFICATION</scope>
</reference>
<dbReference type="GO" id="GO:0006302">
    <property type="term" value="P:double-strand break repair"/>
    <property type="evidence" value="ECO:0007669"/>
    <property type="project" value="TreeGrafter"/>
</dbReference>
<evidence type="ECO:0000313" key="2">
    <source>
        <dbReference type="Ensembl" id="ENSBOBP00000016464.1"/>
    </source>
</evidence>
<evidence type="ECO:0000259" key="1">
    <source>
        <dbReference type="Pfam" id="PF10382"/>
    </source>
</evidence>
<organism evidence="2 3">
    <name type="scientific">Bubo bubo</name>
    <name type="common">Eurasian eagle-owl</name>
    <name type="synonym">Strix bubo</name>
    <dbReference type="NCBI Taxonomy" id="30461"/>
    <lineage>
        <taxon>Eukaryota</taxon>
        <taxon>Metazoa</taxon>
        <taxon>Chordata</taxon>
        <taxon>Craniata</taxon>
        <taxon>Vertebrata</taxon>
        <taxon>Euteleostomi</taxon>
        <taxon>Archelosauria</taxon>
        <taxon>Archosauria</taxon>
        <taxon>Dinosauria</taxon>
        <taxon>Saurischia</taxon>
        <taxon>Theropoda</taxon>
        <taxon>Coelurosauria</taxon>
        <taxon>Aves</taxon>
        <taxon>Neognathae</taxon>
        <taxon>Neoaves</taxon>
        <taxon>Telluraves</taxon>
        <taxon>Strigiformes</taxon>
        <taxon>Strigidae</taxon>
        <taxon>Bubo</taxon>
    </lineage>
</organism>
<dbReference type="InterPro" id="IPR018838">
    <property type="entry name" value="ZGRF1-like_N"/>
</dbReference>
<name>A0A8C0FAY0_BUBBB</name>
<dbReference type="GO" id="GO:0005634">
    <property type="term" value="C:nucleus"/>
    <property type="evidence" value="ECO:0007669"/>
    <property type="project" value="TreeGrafter"/>
</dbReference>
<feature type="domain" description="5'-3' DNA helicase ZGRF1-like N-terminal" evidence="1">
    <location>
        <begin position="4"/>
        <end position="30"/>
    </location>
</feature>
<proteinExistence type="predicted"/>
<dbReference type="AlphaFoldDB" id="A0A8C0FAY0"/>
<dbReference type="InterPro" id="IPR052800">
    <property type="entry name" value="DNA_Repair_Helicase_ZGRF1"/>
</dbReference>
<dbReference type="Ensembl" id="ENSBOBT00000016836.1">
    <property type="protein sequence ID" value="ENSBOBP00000016464.1"/>
    <property type="gene ID" value="ENSBOBG00000010343.1"/>
</dbReference>
<dbReference type="GO" id="GO:0035861">
    <property type="term" value="C:site of double-strand break"/>
    <property type="evidence" value="ECO:0007669"/>
    <property type="project" value="TreeGrafter"/>
</dbReference>
<dbReference type="PANTHER" id="PTHR28535">
    <property type="entry name" value="ZINC FINGER GRF-TYPE CONTAINING 1"/>
    <property type="match status" value="1"/>
</dbReference>
<dbReference type="PANTHER" id="PTHR28535:SF1">
    <property type="entry name" value="PROTEIN ZGRF1"/>
    <property type="match status" value="1"/>
</dbReference>
<dbReference type="Pfam" id="PF10382">
    <property type="entry name" value="ZGRF1-like_N"/>
    <property type="match status" value="1"/>
</dbReference>
<keyword evidence="3" id="KW-1185">Reference proteome</keyword>